<keyword evidence="2" id="KW-1185">Reference proteome</keyword>
<sequence>MLPNFNKEFCVDTNANDIGVEAVLHQQVDISIFELTIRVSDSFPTSRPSRSSNKDGLPKC</sequence>
<dbReference type="EMBL" id="SMMG02000003">
    <property type="protein sequence ID" value="KAA3479402.1"/>
    <property type="molecule type" value="Genomic_DNA"/>
</dbReference>
<comment type="caution">
    <text evidence="1">The sequence shown here is derived from an EMBL/GenBank/DDBJ whole genome shotgun (WGS) entry which is preliminary data.</text>
</comment>
<accession>A0A5B6WF29</accession>
<evidence type="ECO:0000313" key="1">
    <source>
        <dbReference type="EMBL" id="KAA3479402.1"/>
    </source>
</evidence>
<evidence type="ECO:0000313" key="2">
    <source>
        <dbReference type="Proteomes" id="UP000325315"/>
    </source>
</evidence>
<dbReference type="AlphaFoldDB" id="A0A5B6WF29"/>
<reference evidence="2" key="1">
    <citation type="journal article" date="2019" name="Plant Biotechnol. J.">
        <title>Genome sequencing of the Australian wild diploid species Gossypium australe highlights disease resistance and delayed gland morphogenesis.</title>
        <authorList>
            <person name="Cai Y."/>
            <person name="Cai X."/>
            <person name="Wang Q."/>
            <person name="Wang P."/>
            <person name="Zhang Y."/>
            <person name="Cai C."/>
            <person name="Xu Y."/>
            <person name="Wang K."/>
            <person name="Zhou Z."/>
            <person name="Wang C."/>
            <person name="Geng S."/>
            <person name="Li B."/>
            <person name="Dong Q."/>
            <person name="Hou Y."/>
            <person name="Wang H."/>
            <person name="Ai P."/>
            <person name="Liu Z."/>
            <person name="Yi F."/>
            <person name="Sun M."/>
            <person name="An G."/>
            <person name="Cheng J."/>
            <person name="Zhang Y."/>
            <person name="Shi Q."/>
            <person name="Xie Y."/>
            <person name="Shi X."/>
            <person name="Chang Y."/>
            <person name="Huang F."/>
            <person name="Chen Y."/>
            <person name="Hong S."/>
            <person name="Mi L."/>
            <person name="Sun Q."/>
            <person name="Zhang L."/>
            <person name="Zhou B."/>
            <person name="Peng R."/>
            <person name="Zhang X."/>
            <person name="Liu F."/>
        </authorList>
    </citation>
    <scope>NUCLEOTIDE SEQUENCE [LARGE SCALE GENOMIC DNA]</scope>
    <source>
        <strain evidence="2">cv. PA1801</strain>
    </source>
</reference>
<gene>
    <name evidence="1" type="ORF">EPI10_019914</name>
</gene>
<name>A0A5B6WF29_9ROSI</name>
<dbReference type="Proteomes" id="UP000325315">
    <property type="component" value="Unassembled WGS sequence"/>
</dbReference>
<proteinExistence type="predicted"/>
<organism evidence="1 2">
    <name type="scientific">Gossypium australe</name>
    <dbReference type="NCBI Taxonomy" id="47621"/>
    <lineage>
        <taxon>Eukaryota</taxon>
        <taxon>Viridiplantae</taxon>
        <taxon>Streptophyta</taxon>
        <taxon>Embryophyta</taxon>
        <taxon>Tracheophyta</taxon>
        <taxon>Spermatophyta</taxon>
        <taxon>Magnoliopsida</taxon>
        <taxon>eudicotyledons</taxon>
        <taxon>Gunneridae</taxon>
        <taxon>Pentapetalae</taxon>
        <taxon>rosids</taxon>
        <taxon>malvids</taxon>
        <taxon>Malvales</taxon>
        <taxon>Malvaceae</taxon>
        <taxon>Malvoideae</taxon>
        <taxon>Gossypium</taxon>
    </lineage>
</organism>
<protein>
    <submittedName>
        <fullName evidence="1">Uncharacterized protein</fullName>
    </submittedName>
</protein>